<reference evidence="3" key="2">
    <citation type="submission" date="2013-09" db="EMBL/GenBank/DDBJ databases">
        <authorList>
            <person name="Wang G."/>
            <person name="Yang Y."/>
            <person name="Su Y."/>
        </authorList>
    </citation>
    <scope>NUCLEOTIDE SEQUENCE</scope>
    <source>
        <strain evidence="3">ATCC 39006</strain>
    </source>
</reference>
<gene>
    <name evidence="2" type="ORF">CWC46_07785</name>
    <name evidence="3" type="ORF">Ser39006_007790</name>
</gene>
<reference evidence="3 4" key="1">
    <citation type="journal article" date="2013" name="Genome Announc.">
        <title>Draft genome sequence of Serratia sp. strain ATCC 39006, a model bacterium for analysis of the biosynthesis and regulation of prodigiosin, a carbapenem, and gas vesicles.</title>
        <authorList>
            <person name="Fineran P.C."/>
            <person name="Iglesias Cans M.C."/>
            <person name="Ramsay J.P."/>
            <person name="Wilf N.M."/>
            <person name="Cossyleon D."/>
            <person name="McNeil M.B."/>
            <person name="Williamson N.R."/>
            <person name="Monson R.E."/>
            <person name="Becher S.A."/>
            <person name="Stanton J.A."/>
            <person name="Brugger K."/>
            <person name="Brown S.D."/>
            <person name="Salmond G.P."/>
        </authorList>
    </citation>
    <scope>NUCLEOTIDE SEQUENCE [LARGE SCALE GENOMIC DNA]</scope>
    <source>
        <strain evidence="3">ATCC 39006</strain>
        <strain evidence="4">ATCC 39006 / SC 11482</strain>
    </source>
</reference>
<dbReference type="KEGG" id="sera:Ser39006_007790"/>
<evidence type="ECO:0008006" key="6">
    <source>
        <dbReference type="Google" id="ProtNLM"/>
    </source>
</evidence>
<dbReference type="Proteomes" id="UP000233778">
    <property type="component" value="Chromosome"/>
</dbReference>
<dbReference type="OrthoDB" id="5741553at2"/>
<protein>
    <recommendedName>
        <fullName evidence="6">Recombination protein NinG</fullName>
    </recommendedName>
</protein>
<evidence type="ECO:0000313" key="4">
    <source>
        <dbReference type="Proteomes" id="UP000017700"/>
    </source>
</evidence>
<dbReference type="Pfam" id="PF05766">
    <property type="entry name" value="NinG"/>
    <property type="match status" value="1"/>
</dbReference>
<accession>A0A2I5THL6</accession>
<organism evidence="3 4">
    <name type="scientific">Serratia sp. (strain ATCC 39006)</name>
    <name type="common">Prodigiosinella confusarubida</name>
    <dbReference type="NCBI Taxonomy" id="104623"/>
    <lineage>
        <taxon>Bacteria</taxon>
        <taxon>Pseudomonadati</taxon>
        <taxon>Pseudomonadota</taxon>
        <taxon>Gammaproteobacteria</taxon>
        <taxon>Enterobacterales</taxon>
        <taxon>Pectobacteriaceae</taxon>
        <taxon>Prodigiosinella</taxon>
    </lineage>
</organism>
<dbReference type="EMBL" id="CP025085">
    <property type="protein sequence ID" value="AUG99731.1"/>
    <property type="molecule type" value="Genomic_DNA"/>
</dbReference>
<evidence type="ECO:0000313" key="5">
    <source>
        <dbReference type="Proteomes" id="UP000233778"/>
    </source>
</evidence>
<sequence>MRKPSRRKCKICGERFTPQFDNIRWCCPEHGAQYAIQLREKERQRQQDKNQRAERAAGGKQ</sequence>
<proteinExistence type="predicted"/>
<dbReference type="EMBL" id="CP025084">
    <property type="protein sequence ID" value="AUH04050.1"/>
    <property type="molecule type" value="Genomic_DNA"/>
</dbReference>
<dbReference type="KEGG" id="serq:CWC46_07785"/>
<evidence type="ECO:0000313" key="3">
    <source>
        <dbReference type="EMBL" id="AUH04050.1"/>
    </source>
</evidence>
<evidence type="ECO:0000313" key="2">
    <source>
        <dbReference type="EMBL" id="AUG99731.1"/>
    </source>
</evidence>
<dbReference type="STRING" id="104623.Ser39006_04175"/>
<dbReference type="RefSeq" id="WP_021017434.1">
    <property type="nucleotide sequence ID" value="NZ_CP025084.1"/>
</dbReference>
<name>A0A2I5THL6_SERS3</name>
<dbReference type="AlphaFoldDB" id="A0A2I5THL6"/>
<feature type="region of interest" description="Disordered" evidence="1">
    <location>
        <begin position="41"/>
        <end position="61"/>
    </location>
</feature>
<keyword evidence="4" id="KW-1185">Reference proteome</keyword>
<dbReference type="Proteomes" id="UP000017700">
    <property type="component" value="Chromosome"/>
</dbReference>
<reference evidence="3" key="4">
    <citation type="submission" date="2017-11" db="EMBL/GenBank/DDBJ databases">
        <title>Complete genome sequence of Serratia sp. ATCC 39006.</title>
        <authorList>
            <person name="Hampton H.G."/>
            <person name="Jackson S.A."/>
            <person name="Jauregui R."/>
            <person name="Poulter G.T.M."/>
            <person name="Salmond G.P.C."/>
            <person name="Fineran P.C."/>
        </authorList>
    </citation>
    <scope>NUCLEOTIDE SEQUENCE</scope>
    <source>
        <strain evidence="3">ATCC 39006</strain>
    </source>
</reference>
<dbReference type="InterPro" id="IPR008713">
    <property type="entry name" value="Phage_lambda_NinG"/>
</dbReference>
<evidence type="ECO:0000256" key="1">
    <source>
        <dbReference type="SAM" id="MobiDB-lite"/>
    </source>
</evidence>
<reference evidence="2 5" key="3">
    <citation type="submission" date="2017-11" db="EMBL/GenBank/DDBJ databases">
        <title>Complete genome sequence of Serratia sp. ATCC 39006 LacA.</title>
        <authorList>
            <person name="Hampton H.G."/>
            <person name="Jackson S.A."/>
            <person name="Jauregui R."/>
            <person name="Poulter G.T.M."/>
            <person name="Salmond G.P.C."/>
            <person name="Fineran P.C."/>
        </authorList>
    </citation>
    <scope>NUCLEOTIDE SEQUENCE [LARGE SCALE GENOMIC DNA]</scope>
    <source>
        <strain evidence="2 5">ATCC 39006</strain>
    </source>
</reference>